<dbReference type="KEGG" id="snh:120020274"/>
<dbReference type="OrthoDB" id="9442153at2759"/>
<keyword evidence="7" id="KW-0732">Signal</keyword>
<feature type="transmembrane region" description="Helical" evidence="6">
    <location>
        <begin position="277"/>
        <end position="300"/>
    </location>
</feature>
<protein>
    <submittedName>
        <fullName evidence="11">ATPase H+ transporting accessory protein 1 like a</fullName>
    </submittedName>
</protein>
<evidence type="ECO:0000256" key="1">
    <source>
        <dbReference type="ARBA" id="ARBA00004167"/>
    </source>
</evidence>
<dbReference type="CTD" id="100000415"/>
<dbReference type="GO" id="GO:0030659">
    <property type="term" value="C:cytoplasmic vesicle membrane"/>
    <property type="evidence" value="ECO:0007669"/>
    <property type="project" value="UniProtKB-ARBA"/>
</dbReference>
<evidence type="ECO:0000256" key="3">
    <source>
        <dbReference type="ARBA" id="ARBA00022692"/>
    </source>
</evidence>
<evidence type="ECO:0000256" key="2">
    <source>
        <dbReference type="ARBA" id="ARBA00009037"/>
    </source>
</evidence>
<dbReference type="FunFam" id="2.40.160.110:FF:000003">
    <property type="entry name" value="ATPase H+ transporting accessory protein 1"/>
    <property type="match status" value="1"/>
</dbReference>
<comment type="similarity">
    <text evidence="2">Belongs to the vacuolar ATPase subunit S1 family.</text>
</comment>
<organism evidence="10 11">
    <name type="scientific">Salvelinus namaycush</name>
    <name type="common">Lake trout</name>
    <name type="synonym">Salmo namaycush</name>
    <dbReference type="NCBI Taxonomy" id="8040"/>
    <lineage>
        <taxon>Eukaryota</taxon>
        <taxon>Metazoa</taxon>
        <taxon>Chordata</taxon>
        <taxon>Craniata</taxon>
        <taxon>Vertebrata</taxon>
        <taxon>Euteleostomi</taxon>
        <taxon>Actinopterygii</taxon>
        <taxon>Neopterygii</taxon>
        <taxon>Teleostei</taxon>
        <taxon>Protacanthopterygii</taxon>
        <taxon>Salmoniformes</taxon>
        <taxon>Salmonidae</taxon>
        <taxon>Salmoninae</taxon>
        <taxon>Salvelinus</taxon>
    </lineage>
</organism>
<dbReference type="GO" id="GO:0030641">
    <property type="term" value="P:regulation of cellular pH"/>
    <property type="evidence" value="ECO:0007669"/>
    <property type="project" value="TreeGrafter"/>
</dbReference>
<dbReference type="InterPro" id="IPR046756">
    <property type="entry name" value="VAS1/VOA1_TM"/>
</dbReference>
<evidence type="ECO:0000259" key="9">
    <source>
        <dbReference type="Pfam" id="PF20520"/>
    </source>
</evidence>
<dbReference type="GO" id="GO:0012505">
    <property type="term" value="C:endomembrane system"/>
    <property type="evidence" value="ECO:0007669"/>
    <property type="project" value="UniProtKB-ARBA"/>
</dbReference>
<evidence type="ECO:0000256" key="7">
    <source>
        <dbReference type="SAM" id="SignalP"/>
    </source>
</evidence>
<dbReference type="RefSeq" id="XP_038819754.1">
    <property type="nucleotide sequence ID" value="XM_038963826.1"/>
</dbReference>
<dbReference type="GO" id="GO:0033176">
    <property type="term" value="C:proton-transporting V-type ATPase complex"/>
    <property type="evidence" value="ECO:0007669"/>
    <property type="project" value="TreeGrafter"/>
</dbReference>
<evidence type="ECO:0000256" key="6">
    <source>
        <dbReference type="SAM" id="Phobius"/>
    </source>
</evidence>
<accession>A0A8U0P9H6</accession>
<feature type="domain" description="V-type proton ATPase subunit S1/VOA1 transmembrane" evidence="9">
    <location>
        <begin position="276"/>
        <end position="313"/>
    </location>
</feature>
<keyword evidence="5 6" id="KW-0472">Membrane</keyword>
<reference evidence="11" key="1">
    <citation type="submission" date="2025-08" db="UniProtKB">
        <authorList>
            <consortium name="RefSeq"/>
        </authorList>
    </citation>
    <scope>IDENTIFICATION</scope>
    <source>
        <tissue evidence="11">White muscle</tissue>
    </source>
</reference>
<keyword evidence="4 6" id="KW-1133">Transmembrane helix</keyword>
<dbReference type="PANTHER" id="PTHR12471">
    <property type="entry name" value="VACUOLAR ATP SYNTHASE SUBUNIT S1"/>
    <property type="match status" value="1"/>
</dbReference>
<evidence type="ECO:0000259" key="8">
    <source>
        <dbReference type="Pfam" id="PF05827"/>
    </source>
</evidence>
<keyword evidence="3 6" id="KW-0812">Transmembrane</keyword>
<dbReference type="Proteomes" id="UP000808372">
    <property type="component" value="Chromosome 2"/>
</dbReference>
<feature type="signal peptide" evidence="7">
    <location>
        <begin position="1"/>
        <end position="30"/>
    </location>
</feature>
<keyword evidence="10" id="KW-1185">Reference proteome</keyword>
<evidence type="ECO:0000256" key="4">
    <source>
        <dbReference type="ARBA" id="ARBA00022989"/>
    </source>
</evidence>
<evidence type="ECO:0000256" key="5">
    <source>
        <dbReference type="ARBA" id="ARBA00023136"/>
    </source>
</evidence>
<dbReference type="Gene3D" id="2.40.160.110">
    <property type="match status" value="1"/>
</dbReference>
<dbReference type="GeneID" id="120020274"/>
<name>A0A8U0P9H6_SALNM</name>
<dbReference type="Pfam" id="PF20520">
    <property type="entry name" value="Ac45-VOA1_TM"/>
    <property type="match status" value="1"/>
</dbReference>
<gene>
    <name evidence="11" type="primary">atp6ap1la</name>
</gene>
<evidence type="ECO:0000313" key="11">
    <source>
        <dbReference type="RefSeq" id="XP_038819754.1"/>
    </source>
</evidence>
<dbReference type="AlphaFoldDB" id="A0A8U0P9H6"/>
<evidence type="ECO:0000313" key="10">
    <source>
        <dbReference type="Proteomes" id="UP000808372"/>
    </source>
</evidence>
<dbReference type="InterPro" id="IPR008388">
    <property type="entry name" value="Ac45_acc_su"/>
</dbReference>
<proteinExistence type="inferred from homology"/>
<feature type="chain" id="PRO_5035930001" evidence="7">
    <location>
        <begin position="31"/>
        <end position="344"/>
    </location>
</feature>
<dbReference type="PANTHER" id="PTHR12471:SF3">
    <property type="entry name" value="ATPASE, H+ TRANSPORTING, LYSOSOMAL ACCESSORY PROTEIN 1-LIKE"/>
    <property type="match status" value="1"/>
</dbReference>
<dbReference type="Pfam" id="PF05827">
    <property type="entry name" value="VAS1_LD"/>
    <property type="match status" value="1"/>
</dbReference>
<dbReference type="InterPro" id="IPR046755">
    <property type="entry name" value="VAS1_LD"/>
</dbReference>
<dbReference type="GO" id="GO:0098588">
    <property type="term" value="C:bounding membrane of organelle"/>
    <property type="evidence" value="ECO:0007669"/>
    <property type="project" value="UniProtKB-ARBA"/>
</dbReference>
<feature type="domain" description="V-type proton ATPase subunit S1 luminal" evidence="8">
    <location>
        <begin position="113"/>
        <end position="261"/>
    </location>
</feature>
<dbReference type="GO" id="GO:0001671">
    <property type="term" value="F:ATPase activator activity"/>
    <property type="evidence" value="ECO:0007669"/>
    <property type="project" value="TreeGrafter"/>
</dbReference>
<sequence>MAKQDFFMYFYLFSVVYFLQLSLSFDQVSAVVEKSLAGPTSQDIRVQNNGLAAQSHSAASDGESSSLIAEDPLRRVLQPYEWQLDSPHRTKRSLLQTSSILPYSPLSVVYNSKTCILFRARKLAIRFRNSTLVDLTEKAFGPDAPVDTKGSMCSKDKATLVLRFGDVEDLRGLAIRLQMSNTFYESAGQNWFTLDSVHIHYNWTHEATFNATDVYAPSTHSYHCQHVSSLQKYDTLLVPSSITDNSANWHITFTDFQIQSFNVLSNKFGSASDCATFFTPAILMGLITSLILLLVLAYALHMVVHLKHIDTYEEHKTTVYFPRSTETAECSGTTSSAATEKNSL</sequence>
<comment type="subcellular location">
    <subcellularLocation>
        <location evidence="1">Membrane</location>
        <topology evidence="1">Single-pass membrane protein</topology>
    </subcellularLocation>
</comment>